<dbReference type="AlphaFoldDB" id="A0A8K0IFM9"/>
<dbReference type="SMART" id="SM00452">
    <property type="entry name" value="STI"/>
    <property type="match status" value="1"/>
</dbReference>
<dbReference type="InterPro" id="IPR011065">
    <property type="entry name" value="Kunitz_inhibitor_STI-like_sf"/>
</dbReference>
<evidence type="ECO:0000313" key="2">
    <source>
        <dbReference type="Proteomes" id="UP000797356"/>
    </source>
</evidence>
<dbReference type="Pfam" id="PF00197">
    <property type="entry name" value="Kunitz_legume"/>
    <property type="match status" value="1"/>
</dbReference>
<sequence>METSNGIPGTFSLVSLEIKIVRLSTDLNLRFSAMTICMQSMVWRLEDVDVDTGQRYVITDGVKGNSSLETMCNWFKIDRYGRREYKLVLHSRGCGFCKVVCGDVGVFGEGGKRWLGLSDVTFPVMFKKGSY</sequence>
<name>A0A8K0IFM9_COCNU</name>
<dbReference type="Gene3D" id="2.80.10.50">
    <property type="match status" value="1"/>
</dbReference>
<organism evidence="1 2">
    <name type="scientific">Cocos nucifera</name>
    <name type="common">Coconut palm</name>
    <dbReference type="NCBI Taxonomy" id="13894"/>
    <lineage>
        <taxon>Eukaryota</taxon>
        <taxon>Viridiplantae</taxon>
        <taxon>Streptophyta</taxon>
        <taxon>Embryophyta</taxon>
        <taxon>Tracheophyta</taxon>
        <taxon>Spermatophyta</taxon>
        <taxon>Magnoliopsida</taxon>
        <taxon>Liliopsida</taxon>
        <taxon>Arecaceae</taxon>
        <taxon>Arecoideae</taxon>
        <taxon>Cocoseae</taxon>
        <taxon>Attaleinae</taxon>
        <taxon>Cocos</taxon>
    </lineage>
</organism>
<dbReference type="SUPFAM" id="SSF50386">
    <property type="entry name" value="STI-like"/>
    <property type="match status" value="1"/>
</dbReference>
<evidence type="ECO:0000313" key="1">
    <source>
        <dbReference type="EMBL" id="KAG1355186.1"/>
    </source>
</evidence>
<dbReference type="PANTHER" id="PTHR33107:SF5">
    <property type="entry name" value="KUNITZ TRYPSIN INHIBITOR 5"/>
    <property type="match status" value="1"/>
</dbReference>
<reference evidence="1" key="1">
    <citation type="journal article" date="2017" name="Gigascience">
        <title>The genome draft of coconut (Cocos nucifera).</title>
        <authorList>
            <person name="Xiao Y."/>
            <person name="Xu P."/>
            <person name="Fan H."/>
            <person name="Baudouin L."/>
            <person name="Xia W."/>
            <person name="Bocs S."/>
            <person name="Xu J."/>
            <person name="Li Q."/>
            <person name="Guo A."/>
            <person name="Zhou L."/>
            <person name="Li J."/>
            <person name="Wu Y."/>
            <person name="Ma Z."/>
            <person name="Armero A."/>
            <person name="Issali A.E."/>
            <person name="Liu N."/>
            <person name="Peng M."/>
            <person name="Yang Y."/>
        </authorList>
    </citation>
    <scope>NUCLEOTIDE SEQUENCE</scope>
    <source>
        <tissue evidence="1">Spear leaf of Hainan Tall coconut</tissue>
    </source>
</reference>
<protein>
    <submittedName>
        <fullName evidence="1">Putative Miraculin</fullName>
    </submittedName>
</protein>
<proteinExistence type="predicted"/>
<dbReference type="InterPro" id="IPR002160">
    <property type="entry name" value="Prot_inh_Kunz-lg"/>
</dbReference>
<comment type="caution">
    <text evidence="1">The sequence shown here is derived from an EMBL/GenBank/DDBJ whole genome shotgun (WGS) entry which is preliminary data.</text>
</comment>
<dbReference type="OrthoDB" id="1918435at2759"/>
<dbReference type="Proteomes" id="UP000797356">
    <property type="component" value="Chromosome 7"/>
</dbReference>
<keyword evidence="2" id="KW-1185">Reference proteome</keyword>
<gene>
    <name evidence="1" type="ORF">COCNU_07G012980</name>
</gene>
<dbReference type="PANTHER" id="PTHR33107">
    <property type="entry name" value="KUNITZ TRYPSIN INHIBITOR 2"/>
    <property type="match status" value="1"/>
</dbReference>
<dbReference type="GO" id="GO:0004866">
    <property type="term" value="F:endopeptidase inhibitor activity"/>
    <property type="evidence" value="ECO:0007669"/>
    <property type="project" value="InterPro"/>
</dbReference>
<accession>A0A8K0IFM9</accession>
<dbReference type="EMBL" id="CM017878">
    <property type="protein sequence ID" value="KAG1355186.1"/>
    <property type="molecule type" value="Genomic_DNA"/>
</dbReference>
<reference evidence="1" key="2">
    <citation type="submission" date="2019-07" db="EMBL/GenBank/DDBJ databases">
        <authorList>
            <person name="Yang Y."/>
            <person name="Bocs S."/>
            <person name="Baudouin L."/>
        </authorList>
    </citation>
    <scope>NUCLEOTIDE SEQUENCE</scope>
    <source>
        <tissue evidence="1">Spear leaf of Hainan Tall coconut</tissue>
    </source>
</reference>